<proteinExistence type="predicted"/>
<reference evidence="2" key="1">
    <citation type="submission" date="2015-12" db="EMBL/GenBank/DDBJ databases">
        <title>Update maize B73 reference genome by single molecule sequencing technologies.</title>
        <authorList>
            <consortium name="Maize Genome Sequencing Project"/>
            <person name="Ware D."/>
        </authorList>
    </citation>
    <scope>NUCLEOTIDE SEQUENCE [LARGE SCALE GENOMIC DNA]</scope>
    <source>
        <strain evidence="2">cv. B73</strain>
    </source>
</reference>
<dbReference type="Gramene" id="Zm00001eb005870_T001">
    <property type="protein sequence ID" value="Zm00001eb005870_P001"/>
    <property type="gene ID" value="Zm00001eb005870"/>
</dbReference>
<dbReference type="EnsemblPlants" id="Zm00001eb005870_T001">
    <property type="protein sequence ID" value="Zm00001eb005870_P001"/>
    <property type="gene ID" value="Zm00001eb005870"/>
</dbReference>
<evidence type="ECO:0000313" key="2">
    <source>
        <dbReference type="Proteomes" id="UP000007305"/>
    </source>
</evidence>
<reference evidence="1" key="2">
    <citation type="submission" date="2019-07" db="EMBL/GenBank/DDBJ databases">
        <authorList>
            <person name="Seetharam A."/>
            <person name="Woodhouse M."/>
            <person name="Cannon E."/>
        </authorList>
    </citation>
    <scope>NUCLEOTIDE SEQUENCE [LARGE SCALE GENOMIC DNA]</scope>
    <source>
        <strain evidence="1">cv. B73</strain>
    </source>
</reference>
<evidence type="ECO:0000313" key="1">
    <source>
        <dbReference type="EnsemblPlants" id="Zm00001eb005870_P001"/>
    </source>
</evidence>
<dbReference type="AlphaFoldDB" id="A0A804LEM6"/>
<reference evidence="1" key="3">
    <citation type="submission" date="2021-05" db="UniProtKB">
        <authorList>
            <consortium name="EnsemblPlants"/>
        </authorList>
    </citation>
    <scope>IDENTIFICATION</scope>
    <source>
        <strain evidence="1">cv. B73</strain>
    </source>
</reference>
<dbReference type="Proteomes" id="UP000007305">
    <property type="component" value="Chromosome 1"/>
</dbReference>
<organism evidence="1 2">
    <name type="scientific">Zea mays</name>
    <name type="common">Maize</name>
    <dbReference type="NCBI Taxonomy" id="4577"/>
    <lineage>
        <taxon>Eukaryota</taxon>
        <taxon>Viridiplantae</taxon>
        <taxon>Streptophyta</taxon>
        <taxon>Embryophyta</taxon>
        <taxon>Tracheophyta</taxon>
        <taxon>Spermatophyta</taxon>
        <taxon>Magnoliopsida</taxon>
        <taxon>Liliopsida</taxon>
        <taxon>Poales</taxon>
        <taxon>Poaceae</taxon>
        <taxon>PACMAD clade</taxon>
        <taxon>Panicoideae</taxon>
        <taxon>Andropogonodae</taxon>
        <taxon>Andropogoneae</taxon>
        <taxon>Tripsacinae</taxon>
        <taxon>Zea</taxon>
    </lineage>
</organism>
<sequence length="83" mass="9558">MPQGYTVATTCPRPQKGAFAARVLSKRRHRWTGRFEAHLWDKHCLAALHNKKKGRQESWSLPYLDAFGAAKNMHVYEVSFIDS</sequence>
<protein>
    <submittedName>
        <fullName evidence="1">Uncharacterized protein</fullName>
    </submittedName>
</protein>
<dbReference type="InParanoid" id="A0A804LEM6"/>
<accession>A0A804LEM6</accession>
<name>A0A804LEM6_MAIZE</name>
<keyword evidence="2" id="KW-1185">Reference proteome</keyword>